<keyword evidence="2" id="KW-0732">Signal</keyword>
<dbReference type="GO" id="GO:0016540">
    <property type="term" value="P:protein autoprocessing"/>
    <property type="evidence" value="ECO:0007669"/>
    <property type="project" value="InterPro"/>
</dbReference>
<dbReference type="Proteomes" id="UP000186817">
    <property type="component" value="Unassembled WGS sequence"/>
</dbReference>
<dbReference type="InterPro" id="IPR001657">
    <property type="entry name" value="Hedgehog"/>
</dbReference>
<dbReference type="AlphaFoldDB" id="A0A1Q9CKU3"/>
<dbReference type="Gene3D" id="2.170.16.10">
    <property type="entry name" value="Hedgehog/Intein (Hint) domain"/>
    <property type="match status" value="1"/>
</dbReference>
<name>A0A1Q9CKU3_SYMMI</name>
<dbReference type="GO" id="GO:0010468">
    <property type="term" value="P:regulation of gene expression"/>
    <property type="evidence" value="ECO:0007669"/>
    <property type="project" value="TreeGrafter"/>
</dbReference>
<keyword evidence="1" id="KW-0217">Developmental protein</keyword>
<evidence type="ECO:0000256" key="1">
    <source>
        <dbReference type="ARBA" id="ARBA00022473"/>
    </source>
</evidence>
<dbReference type="GO" id="GO:0007224">
    <property type="term" value="P:smoothened signaling pathway"/>
    <property type="evidence" value="ECO:0007669"/>
    <property type="project" value="TreeGrafter"/>
</dbReference>
<comment type="caution">
    <text evidence="5">The sequence shown here is derived from an EMBL/GenBank/DDBJ whole genome shotgun (WGS) entry which is preliminary data.</text>
</comment>
<dbReference type="EMBL" id="LSRX01001109">
    <property type="protein sequence ID" value="OLP83544.1"/>
    <property type="molecule type" value="Genomic_DNA"/>
</dbReference>
<dbReference type="GO" id="GO:0007267">
    <property type="term" value="P:cell-cell signaling"/>
    <property type="evidence" value="ECO:0007669"/>
    <property type="project" value="InterPro"/>
</dbReference>
<feature type="region of interest" description="Disordered" evidence="3">
    <location>
        <begin position="16"/>
        <end position="55"/>
    </location>
</feature>
<evidence type="ECO:0000256" key="2">
    <source>
        <dbReference type="ARBA" id="ARBA00022729"/>
    </source>
</evidence>
<dbReference type="InterPro" id="IPR001767">
    <property type="entry name" value="Hedgehog_Hint"/>
</dbReference>
<evidence type="ECO:0000256" key="3">
    <source>
        <dbReference type="SAM" id="MobiDB-lite"/>
    </source>
</evidence>
<dbReference type="GO" id="GO:0005615">
    <property type="term" value="C:extracellular space"/>
    <property type="evidence" value="ECO:0007669"/>
    <property type="project" value="TreeGrafter"/>
</dbReference>
<feature type="domain" description="Hint" evidence="4">
    <location>
        <begin position="125"/>
        <end position="230"/>
    </location>
</feature>
<dbReference type="InterPro" id="IPR003587">
    <property type="entry name" value="Hint_dom_N"/>
</dbReference>
<proteinExistence type="predicted"/>
<accession>A0A1Q9CKU3</accession>
<evidence type="ECO:0000313" key="5">
    <source>
        <dbReference type="EMBL" id="OLP83544.1"/>
    </source>
</evidence>
<dbReference type="GO" id="GO:0005113">
    <property type="term" value="F:patched binding"/>
    <property type="evidence" value="ECO:0007669"/>
    <property type="project" value="TreeGrafter"/>
</dbReference>
<protein>
    <submittedName>
        <fullName evidence="5">Desert hedgehog protein A</fullName>
    </submittedName>
</protein>
<dbReference type="SMART" id="SM00306">
    <property type="entry name" value="HintN"/>
    <property type="match status" value="1"/>
</dbReference>
<evidence type="ECO:0000259" key="4">
    <source>
        <dbReference type="SMART" id="SM00306"/>
    </source>
</evidence>
<dbReference type="GO" id="GO:0005509">
    <property type="term" value="F:calcium ion binding"/>
    <property type="evidence" value="ECO:0007669"/>
    <property type="project" value="TreeGrafter"/>
</dbReference>
<organism evidence="5 6">
    <name type="scientific">Symbiodinium microadriaticum</name>
    <name type="common">Dinoflagellate</name>
    <name type="synonym">Zooxanthella microadriatica</name>
    <dbReference type="NCBI Taxonomy" id="2951"/>
    <lineage>
        <taxon>Eukaryota</taxon>
        <taxon>Sar</taxon>
        <taxon>Alveolata</taxon>
        <taxon>Dinophyceae</taxon>
        <taxon>Suessiales</taxon>
        <taxon>Symbiodiniaceae</taxon>
        <taxon>Symbiodinium</taxon>
    </lineage>
</organism>
<dbReference type="CDD" id="cd00081">
    <property type="entry name" value="Hint"/>
    <property type="match status" value="1"/>
</dbReference>
<sequence>MALLLSFQPPAALHQLAAPGGGYQGHPPPNGGYPQGDQPPGAEGGPPGGTMAQSSGKTLTFTTQLGKKVEISGESYDACLQSCRDSPELKDQNQAGAWGVADAALGGERANQARCAEFCETEFELLCFPGESKVLVSGRGAVPVSTLAVGDEALSAIPDGSGGWALRFDRVVSFLHRAPSTEAEVLQISHELGKVELTPSHLLFVHKDDGPALPALGREVAEGNRLVAAWVDGTVATPKVTRIETVRRRGLYAPLLSGGTLLVDGTVASCYALPTLIAGSAGFQQLVSALGWRNIQPLAQLCFTPVRLMHYLSSALPEPKAVPNSSEDKALNKKVMDSPASAYNPYAWVLYVLGANLL</sequence>
<dbReference type="Pfam" id="PF01079">
    <property type="entry name" value="Hint"/>
    <property type="match status" value="1"/>
</dbReference>
<dbReference type="PANTHER" id="PTHR11889">
    <property type="entry name" value="HEDGEHOG"/>
    <property type="match status" value="1"/>
</dbReference>
<dbReference type="InterPro" id="IPR036844">
    <property type="entry name" value="Hint_dom_sf"/>
</dbReference>
<dbReference type="OrthoDB" id="438954at2759"/>
<dbReference type="PRINTS" id="PR00632">
    <property type="entry name" value="SONICHHOG"/>
</dbReference>
<dbReference type="InterPro" id="IPR050387">
    <property type="entry name" value="Hedgehog_Signaling"/>
</dbReference>
<dbReference type="PANTHER" id="PTHR11889:SF31">
    <property type="entry name" value="PROTEIN HEDGEHOG"/>
    <property type="match status" value="1"/>
</dbReference>
<dbReference type="GO" id="GO:0001708">
    <property type="term" value="P:cell fate specification"/>
    <property type="evidence" value="ECO:0007669"/>
    <property type="project" value="TreeGrafter"/>
</dbReference>
<keyword evidence="6" id="KW-1185">Reference proteome</keyword>
<evidence type="ECO:0000313" key="6">
    <source>
        <dbReference type="Proteomes" id="UP000186817"/>
    </source>
</evidence>
<dbReference type="SUPFAM" id="SSF51294">
    <property type="entry name" value="Hedgehog/intein (Hint) domain"/>
    <property type="match status" value="1"/>
</dbReference>
<gene>
    <name evidence="5" type="primary">dhh-a</name>
    <name evidence="5" type="ORF">AK812_SmicGene35687</name>
</gene>
<reference evidence="5 6" key="1">
    <citation type="submission" date="2016-02" db="EMBL/GenBank/DDBJ databases">
        <title>Genome analysis of coral dinoflagellate symbionts highlights evolutionary adaptations to a symbiotic lifestyle.</title>
        <authorList>
            <person name="Aranda M."/>
            <person name="Li Y."/>
            <person name="Liew Y.J."/>
            <person name="Baumgarten S."/>
            <person name="Simakov O."/>
            <person name="Wilson M."/>
            <person name="Piel J."/>
            <person name="Ashoor H."/>
            <person name="Bougouffa S."/>
            <person name="Bajic V.B."/>
            <person name="Ryu T."/>
            <person name="Ravasi T."/>
            <person name="Bayer T."/>
            <person name="Micklem G."/>
            <person name="Kim H."/>
            <person name="Bhak J."/>
            <person name="Lajeunesse T.C."/>
            <person name="Voolstra C.R."/>
        </authorList>
    </citation>
    <scope>NUCLEOTIDE SEQUENCE [LARGE SCALE GENOMIC DNA]</scope>
    <source>
        <strain evidence="5 6">CCMP2467</strain>
    </source>
</reference>